<comment type="catalytic activity">
    <reaction evidence="6">
        <text>cytidine(1402) in 16S rRNA + S-adenosyl-L-methionine = N(4)-methylcytidine(1402) in 16S rRNA + S-adenosyl-L-homocysteine + H(+)</text>
        <dbReference type="Rhea" id="RHEA:42928"/>
        <dbReference type="Rhea" id="RHEA-COMP:10286"/>
        <dbReference type="Rhea" id="RHEA-COMP:10287"/>
        <dbReference type="ChEBI" id="CHEBI:15378"/>
        <dbReference type="ChEBI" id="CHEBI:57856"/>
        <dbReference type="ChEBI" id="CHEBI:59789"/>
        <dbReference type="ChEBI" id="CHEBI:74506"/>
        <dbReference type="ChEBI" id="CHEBI:82748"/>
        <dbReference type="EC" id="2.1.1.199"/>
    </reaction>
</comment>
<dbReference type="EC" id="2.1.1.199" evidence="6"/>
<dbReference type="STRING" id="644282.Deba_2785"/>
<evidence type="ECO:0000256" key="1">
    <source>
        <dbReference type="ARBA" id="ARBA00010396"/>
    </source>
</evidence>
<dbReference type="NCBIfam" id="TIGR00006">
    <property type="entry name" value="16S rRNA (cytosine(1402)-N(4))-methyltransferase RsmH"/>
    <property type="match status" value="1"/>
</dbReference>
<dbReference type="SUPFAM" id="SSF81799">
    <property type="entry name" value="Putative methyltransferase TM0872, insert domain"/>
    <property type="match status" value="1"/>
</dbReference>
<evidence type="ECO:0000313" key="8">
    <source>
        <dbReference type="Proteomes" id="UP000009047"/>
    </source>
</evidence>
<sequence length="316" mass="33619">MTAGHRPVLLAETLRAMQPKPGGIYVDGTLGAGGHAAAILEACGPTGRLLGLDRDAQALALATANLAGFDQARLRLTQASFDEIGQCLSAWGVAACDGILLDLGVSSMQLDQGQRGFSFMHDGPLDMRMGQSGPGAAELVADSDQNRLTAIFRDLGEEPLARRYAQAVIEARRQGPIVSTGRLAAVIEASTPAAVRRKSKIHPATRVFQALRLAVNDELGRLERFLAGAPAWLNPGGVLAVISYHSLEDRRVKRSLRAAANPCTCPPDLPRCVCGRRPLFDLPSHKAITPSAVEVAQNPRSRSARLRVAVRTEATT</sequence>
<keyword evidence="3 6" id="KW-0489">Methyltransferase</keyword>
<keyword evidence="8" id="KW-1185">Reference proteome</keyword>
<accession>E1QM96</accession>
<organism evidence="7 8">
    <name type="scientific">Desulfarculus baarsii (strain ATCC 33931 / DSM 2075 / LMG 7858 / VKM B-1802 / 2st14)</name>
    <dbReference type="NCBI Taxonomy" id="644282"/>
    <lineage>
        <taxon>Bacteria</taxon>
        <taxon>Pseudomonadati</taxon>
        <taxon>Thermodesulfobacteriota</taxon>
        <taxon>Desulfarculia</taxon>
        <taxon>Desulfarculales</taxon>
        <taxon>Desulfarculaceae</taxon>
        <taxon>Desulfarculus</taxon>
    </lineage>
</organism>
<dbReference type="GO" id="GO:0005737">
    <property type="term" value="C:cytoplasm"/>
    <property type="evidence" value="ECO:0007669"/>
    <property type="project" value="UniProtKB-SubCell"/>
</dbReference>
<dbReference type="PIRSF" id="PIRSF004486">
    <property type="entry name" value="MraW"/>
    <property type="match status" value="1"/>
</dbReference>
<feature type="binding site" evidence="6">
    <location>
        <position position="102"/>
    </location>
    <ligand>
        <name>S-adenosyl-L-methionine</name>
        <dbReference type="ChEBI" id="CHEBI:59789"/>
    </ligand>
</feature>
<evidence type="ECO:0000256" key="4">
    <source>
        <dbReference type="ARBA" id="ARBA00022679"/>
    </source>
</evidence>
<dbReference type="Proteomes" id="UP000009047">
    <property type="component" value="Chromosome"/>
</dbReference>
<keyword evidence="2 6" id="KW-0698">rRNA processing</keyword>
<evidence type="ECO:0000256" key="2">
    <source>
        <dbReference type="ARBA" id="ARBA00022552"/>
    </source>
</evidence>
<dbReference type="PANTHER" id="PTHR11265:SF0">
    <property type="entry name" value="12S RRNA N4-METHYLCYTIDINE METHYLTRANSFERASE"/>
    <property type="match status" value="1"/>
</dbReference>
<dbReference type="Pfam" id="PF01795">
    <property type="entry name" value="Methyltransf_5"/>
    <property type="match status" value="1"/>
</dbReference>
<dbReference type="HAMAP" id="MF_01007">
    <property type="entry name" value="16SrRNA_methyltr_H"/>
    <property type="match status" value="1"/>
</dbReference>
<proteinExistence type="inferred from homology"/>
<dbReference type="EMBL" id="CP002085">
    <property type="protein sequence ID" value="ADK86139.1"/>
    <property type="molecule type" value="Genomic_DNA"/>
</dbReference>
<comment type="subcellular location">
    <subcellularLocation>
        <location evidence="6">Cytoplasm</location>
    </subcellularLocation>
</comment>
<reference evidence="7 8" key="1">
    <citation type="journal article" date="2010" name="Stand. Genomic Sci.">
        <title>Complete genome sequence of Desulfarculus baarsii type strain (2st14).</title>
        <authorList>
            <person name="Sun H."/>
            <person name="Spring S."/>
            <person name="Lapidus A."/>
            <person name="Davenport K."/>
            <person name="Del Rio T.G."/>
            <person name="Tice H."/>
            <person name="Nolan M."/>
            <person name="Copeland A."/>
            <person name="Cheng J.F."/>
            <person name="Lucas S."/>
            <person name="Tapia R."/>
            <person name="Goodwin L."/>
            <person name="Pitluck S."/>
            <person name="Ivanova N."/>
            <person name="Pagani I."/>
            <person name="Mavromatis K."/>
            <person name="Ovchinnikova G."/>
            <person name="Pati A."/>
            <person name="Chen A."/>
            <person name="Palaniappan K."/>
            <person name="Hauser L."/>
            <person name="Chang Y.J."/>
            <person name="Jeffries C.D."/>
            <person name="Detter J.C."/>
            <person name="Han C."/>
            <person name="Rohde M."/>
            <person name="Brambilla E."/>
            <person name="Goker M."/>
            <person name="Woyke T."/>
            <person name="Bristow J."/>
            <person name="Eisen J.A."/>
            <person name="Markowitz V."/>
            <person name="Hugenholtz P."/>
            <person name="Kyrpides N.C."/>
            <person name="Klenk H.P."/>
            <person name="Land M."/>
        </authorList>
    </citation>
    <scope>NUCLEOTIDE SEQUENCE [LARGE SCALE GENOMIC DNA]</scope>
    <source>
        <strain evidence="8">ATCC 33931 / DSM 2075 / LMG 7858 / VKM B-1802 / 2st14</strain>
    </source>
</reference>
<dbReference type="HOGENOM" id="CLU_038422_2_0_7"/>
<dbReference type="GO" id="GO:0071424">
    <property type="term" value="F:rRNA (cytosine-N4-)-methyltransferase activity"/>
    <property type="evidence" value="ECO:0007669"/>
    <property type="project" value="UniProtKB-UniRule"/>
</dbReference>
<dbReference type="Gene3D" id="3.40.50.150">
    <property type="entry name" value="Vaccinia Virus protein VP39"/>
    <property type="match status" value="1"/>
</dbReference>
<dbReference type="AlphaFoldDB" id="E1QM96"/>
<dbReference type="Gene3D" id="1.10.150.170">
    <property type="entry name" value="Putative methyltransferase TM0872, insert domain"/>
    <property type="match status" value="1"/>
</dbReference>
<evidence type="ECO:0000256" key="3">
    <source>
        <dbReference type="ARBA" id="ARBA00022603"/>
    </source>
</evidence>
<dbReference type="GO" id="GO:0070475">
    <property type="term" value="P:rRNA base methylation"/>
    <property type="evidence" value="ECO:0007669"/>
    <property type="project" value="UniProtKB-UniRule"/>
</dbReference>
<name>E1QM96_DESB2</name>
<evidence type="ECO:0000256" key="5">
    <source>
        <dbReference type="ARBA" id="ARBA00022691"/>
    </source>
</evidence>
<gene>
    <name evidence="6" type="primary">rsmH</name>
    <name evidence="7" type="ordered locus">Deba_2785</name>
</gene>
<comment type="similarity">
    <text evidence="1 6">Belongs to the methyltransferase superfamily. RsmH family.</text>
</comment>
<dbReference type="InterPro" id="IPR029063">
    <property type="entry name" value="SAM-dependent_MTases_sf"/>
</dbReference>
<feature type="binding site" evidence="6">
    <location>
        <position position="109"/>
    </location>
    <ligand>
        <name>S-adenosyl-L-methionine</name>
        <dbReference type="ChEBI" id="CHEBI:59789"/>
    </ligand>
</feature>
<dbReference type="OrthoDB" id="9806637at2"/>
<dbReference type="InterPro" id="IPR002903">
    <property type="entry name" value="RsmH"/>
</dbReference>
<keyword evidence="5 6" id="KW-0949">S-adenosyl-L-methionine</keyword>
<protein>
    <recommendedName>
        <fullName evidence="6">Ribosomal RNA small subunit methyltransferase H</fullName>
        <ecNumber evidence="6">2.1.1.199</ecNumber>
    </recommendedName>
    <alternativeName>
        <fullName evidence="6">16S rRNA m(4)C1402 methyltransferase</fullName>
    </alternativeName>
    <alternativeName>
        <fullName evidence="6">rRNA (cytosine-N(4)-)-methyltransferase RsmH</fullName>
    </alternativeName>
</protein>
<dbReference type="SUPFAM" id="SSF53335">
    <property type="entry name" value="S-adenosyl-L-methionine-dependent methyltransferases"/>
    <property type="match status" value="1"/>
</dbReference>
<dbReference type="KEGG" id="dbr:Deba_2785"/>
<dbReference type="RefSeq" id="WP_013259578.1">
    <property type="nucleotide sequence ID" value="NC_014365.1"/>
</dbReference>
<keyword evidence="4 6" id="KW-0808">Transferase</keyword>
<comment type="function">
    <text evidence="6">Specifically methylates the N4 position of cytidine in position 1402 (C1402) of 16S rRNA.</text>
</comment>
<feature type="binding site" evidence="6">
    <location>
        <begin position="33"/>
        <end position="35"/>
    </location>
    <ligand>
        <name>S-adenosyl-L-methionine</name>
        <dbReference type="ChEBI" id="CHEBI:59789"/>
    </ligand>
</feature>
<dbReference type="eggNOG" id="COG0275">
    <property type="taxonomic scope" value="Bacteria"/>
</dbReference>
<evidence type="ECO:0000313" key="7">
    <source>
        <dbReference type="EMBL" id="ADK86139.1"/>
    </source>
</evidence>
<evidence type="ECO:0000256" key="6">
    <source>
        <dbReference type="HAMAP-Rule" id="MF_01007"/>
    </source>
</evidence>
<feature type="binding site" evidence="6">
    <location>
        <position position="53"/>
    </location>
    <ligand>
        <name>S-adenosyl-L-methionine</name>
        <dbReference type="ChEBI" id="CHEBI:59789"/>
    </ligand>
</feature>
<dbReference type="PANTHER" id="PTHR11265">
    <property type="entry name" value="S-ADENOSYL-METHYLTRANSFERASE MRAW"/>
    <property type="match status" value="1"/>
</dbReference>
<dbReference type="InterPro" id="IPR023397">
    <property type="entry name" value="SAM-dep_MeTrfase_MraW_recog"/>
</dbReference>
<keyword evidence="6" id="KW-0963">Cytoplasm</keyword>
<feature type="binding site" evidence="6">
    <location>
        <position position="81"/>
    </location>
    <ligand>
        <name>S-adenosyl-L-methionine</name>
        <dbReference type="ChEBI" id="CHEBI:59789"/>
    </ligand>
</feature>